<sequence length="44" mass="5001">CWEALKRISSGLGALRSLMRRVGQFMFLMARCAGGWRVAPTRFL</sequence>
<accession>A0A392TXY0</accession>
<keyword evidence="2" id="KW-1185">Reference proteome</keyword>
<feature type="non-terminal residue" evidence="1">
    <location>
        <position position="1"/>
    </location>
</feature>
<evidence type="ECO:0000313" key="2">
    <source>
        <dbReference type="Proteomes" id="UP000265520"/>
    </source>
</evidence>
<dbReference type="AlphaFoldDB" id="A0A392TXY0"/>
<protein>
    <submittedName>
        <fullName evidence="1">Uncharacterized protein</fullName>
    </submittedName>
</protein>
<proteinExistence type="predicted"/>
<evidence type="ECO:0000313" key="1">
    <source>
        <dbReference type="EMBL" id="MCI65748.1"/>
    </source>
</evidence>
<dbReference type="EMBL" id="LXQA010681634">
    <property type="protein sequence ID" value="MCI65748.1"/>
    <property type="molecule type" value="Genomic_DNA"/>
</dbReference>
<name>A0A392TXY0_9FABA</name>
<organism evidence="1 2">
    <name type="scientific">Trifolium medium</name>
    <dbReference type="NCBI Taxonomy" id="97028"/>
    <lineage>
        <taxon>Eukaryota</taxon>
        <taxon>Viridiplantae</taxon>
        <taxon>Streptophyta</taxon>
        <taxon>Embryophyta</taxon>
        <taxon>Tracheophyta</taxon>
        <taxon>Spermatophyta</taxon>
        <taxon>Magnoliopsida</taxon>
        <taxon>eudicotyledons</taxon>
        <taxon>Gunneridae</taxon>
        <taxon>Pentapetalae</taxon>
        <taxon>rosids</taxon>
        <taxon>fabids</taxon>
        <taxon>Fabales</taxon>
        <taxon>Fabaceae</taxon>
        <taxon>Papilionoideae</taxon>
        <taxon>50 kb inversion clade</taxon>
        <taxon>NPAAA clade</taxon>
        <taxon>Hologalegina</taxon>
        <taxon>IRL clade</taxon>
        <taxon>Trifolieae</taxon>
        <taxon>Trifolium</taxon>
    </lineage>
</organism>
<reference evidence="1 2" key="1">
    <citation type="journal article" date="2018" name="Front. Plant Sci.">
        <title>Red Clover (Trifolium pratense) and Zigzag Clover (T. medium) - A Picture of Genomic Similarities and Differences.</title>
        <authorList>
            <person name="Dluhosova J."/>
            <person name="Istvanek J."/>
            <person name="Nedelnik J."/>
            <person name="Repkova J."/>
        </authorList>
    </citation>
    <scope>NUCLEOTIDE SEQUENCE [LARGE SCALE GENOMIC DNA]</scope>
    <source>
        <strain evidence="2">cv. 10/8</strain>
        <tissue evidence="1">Leaf</tissue>
    </source>
</reference>
<comment type="caution">
    <text evidence="1">The sequence shown here is derived from an EMBL/GenBank/DDBJ whole genome shotgun (WGS) entry which is preliminary data.</text>
</comment>
<dbReference type="Proteomes" id="UP000265520">
    <property type="component" value="Unassembled WGS sequence"/>
</dbReference>